<evidence type="ECO:0000313" key="1">
    <source>
        <dbReference type="EMBL" id="MBW4548772.1"/>
    </source>
</evidence>
<gene>
    <name evidence="1" type="ORF">KME25_30855</name>
</gene>
<reference evidence="1" key="2">
    <citation type="journal article" date="2022" name="Microbiol. Resour. Announc.">
        <title>Metagenome Sequencing to Explore Phylogenomics of Terrestrial Cyanobacteria.</title>
        <authorList>
            <person name="Ward R.D."/>
            <person name="Stajich J.E."/>
            <person name="Johansen J.R."/>
            <person name="Huntemann M."/>
            <person name="Clum A."/>
            <person name="Foster B."/>
            <person name="Foster B."/>
            <person name="Roux S."/>
            <person name="Palaniappan K."/>
            <person name="Varghese N."/>
            <person name="Mukherjee S."/>
            <person name="Reddy T.B.K."/>
            <person name="Daum C."/>
            <person name="Copeland A."/>
            <person name="Chen I.A."/>
            <person name="Ivanova N.N."/>
            <person name="Kyrpides N.C."/>
            <person name="Shapiro N."/>
            <person name="Eloe-Fadrosh E.A."/>
            <person name="Pietrasiak N."/>
        </authorList>
    </citation>
    <scope>NUCLEOTIDE SEQUENCE</scope>
    <source>
        <strain evidence="1">CPER-KK1</strain>
    </source>
</reference>
<sequence>MKLNKRLTNLVLIGLTLMPVTIQMAVLTPNAIAQEQNPVAPILQEVLPQLRQMSQLPILLPSELPPETERLYVGGSAGESSYNIEIGYTPDCSGSACMVGSFSASTESFGRDGNPITLVNGIRGYYLETTCPICGDSSLSWEQNGVSYLIRYKVPAQTSKQVLEGMMRMANSAIKAGAR</sequence>
<dbReference type="AlphaFoldDB" id="A0A951UDC1"/>
<dbReference type="EMBL" id="JAHHIF010000071">
    <property type="protein sequence ID" value="MBW4548772.1"/>
    <property type="molecule type" value="Genomic_DNA"/>
</dbReference>
<evidence type="ECO:0000313" key="2">
    <source>
        <dbReference type="Proteomes" id="UP000753908"/>
    </source>
</evidence>
<reference evidence="1" key="1">
    <citation type="submission" date="2021-05" db="EMBL/GenBank/DDBJ databases">
        <authorList>
            <person name="Pietrasiak N."/>
            <person name="Ward R."/>
            <person name="Stajich J.E."/>
            <person name="Kurbessoian T."/>
        </authorList>
    </citation>
    <scope>NUCLEOTIDE SEQUENCE</scope>
    <source>
        <strain evidence="1">CPER-KK1</strain>
    </source>
</reference>
<name>A0A951UDC1_9CYAN</name>
<dbReference type="Proteomes" id="UP000753908">
    <property type="component" value="Unassembled WGS sequence"/>
</dbReference>
<accession>A0A951UDC1</accession>
<proteinExistence type="predicted"/>
<organism evidence="1 2">
    <name type="scientific">Symplocastrum torsivum CPER-KK1</name>
    <dbReference type="NCBI Taxonomy" id="450513"/>
    <lineage>
        <taxon>Bacteria</taxon>
        <taxon>Bacillati</taxon>
        <taxon>Cyanobacteriota</taxon>
        <taxon>Cyanophyceae</taxon>
        <taxon>Oscillatoriophycideae</taxon>
        <taxon>Oscillatoriales</taxon>
        <taxon>Microcoleaceae</taxon>
        <taxon>Symplocastrum</taxon>
    </lineage>
</organism>
<comment type="caution">
    <text evidence="1">The sequence shown here is derived from an EMBL/GenBank/DDBJ whole genome shotgun (WGS) entry which is preliminary data.</text>
</comment>
<protein>
    <submittedName>
        <fullName evidence="1">Uncharacterized protein</fullName>
    </submittedName>
</protein>